<dbReference type="InterPro" id="IPR002347">
    <property type="entry name" value="SDR_fam"/>
</dbReference>
<evidence type="ECO:0000313" key="3">
    <source>
        <dbReference type="EMBL" id="KAJ8949036.1"/>
    </source>
</evidence>
<dbReference type="GO" id="GO:0016616">
    <property type="term" value="F:oxidoreductase activity, acting on the CH-OH group of donors, NAD or NADP as acceptor"/>
    <property type="evidence" value="ECO:0007669"/>
    <property type="project" value="TreeGrafter"/>
</dbReference>
<name>A0AAV8YDD5_9CUCU</name>
<protein>
    <submittedName>
        <fullName evidence="3">Uncharacterized protein</fullName>
    </submittedName>
</protein>
<evidence type="ECO:0000256" key="1">
    <source>
        <dbReference type="ARBA" id="ARBA00006484"/>
    </source>
</evidence>
<keyword evidence="4" id="KW-1185">Reference proteome</keyword>
<dbReference type="AlphaFoldDB" id="A0AAV8YDD5"/>
<accession>A0AAV8YDD5</accession>
<sequence length="90" mass="10352">VGIVDISEENGLKVVKDFLKTFNDKVLFIKADVTVQKQFEDAFEKTIHKFKHLDIVINNAGIVNELQWEETIAINLVKTVKCIQIFHHDS</sequence>
<dbReference type="GO" id="GO:0005737">
    <property type="term" value="C:cytoplasm"/>
    <property type="evidence" value="ECO:0007669"/>
    <property type="project" value="TreeGrafter"/>
</dbReference>
<dbReference type="Pfam" id="PF00106">
    <property type="entry name" value="adh_short"/>
    <property type="match status" value="1"/>
</dbReference>
<evidence type="ECO:0000313" key="4">
    <source>
        <dbReference type="Proteomes" id="UP001162156"/>
    </source>
</evidence>
<comment type="caution">
    <text evidence="3">The sequence shown here is derived from an EMBL/GenBank/DDBJ whole genome shotgun (WGS) entry which is preliminary data.</text>
</comment>
<dbReference type="PANTHER" id="PTHR44229">
    <property type="entry name" value="15-HYDROXYPROSTAGLANDIN DEHYDROGENASE [NAD(+)]"/>
    <property type="match status" value="1"/>
</dbReference>
<dbReference type="Gene3D" id="3.40.50.720">
    <property type="entry name" value="NAD(P)-binding Rossmann-like Domain"/>
    <property type="match status" value="1"/>
</dbReference>
<dbReference type="Proteomes" id="UP001162156">
    <property type="component" value="Unassembled WGS sequence"/>
</dbReference>
<keyword evidence="2" id="KW-0560">Oxidoreductase</keyword>
<dbReference type="InterPro" id="IPR036291">
    <property type="entry name" value="NAD(P)-bd_dom_sf"/>
</dbReference>
<feature type="non-terminal residue" evidence="3">
    <location>
        <position position="1"/>
    </location>
</feature>
<proteinExistence type="inferred from homology"/>
<dbReference type="SUPFAM" id="SSF51735">
    <property type="entry name" value="NAD(P)-binding Rossmann-fold domains"/>
    <property type="match status" value="1"/>
</dbReference>
<comment type="similarity">
    <text evidence="1">Belongs to the short-chain dehydrogenases/reductases (SDR) family.</text>
</comment>
<dbReference type="PANTHER" id="PTHR44229:SF8">
    <property type="entry name" value="ALCOHOL DEHYDROGENASE-RELATED"/>
    <property type="match status" value="1"/>
</dbReference>
<evidence type="ECO:0000256" key="2">
    <source>
        <dbReference type="ARBA" id="ARBA00023002"/>
    </source>
</evidence>
<gene>
    <name evidence="3" type="ORF">NQ314_008304</name>
</gene>
<reference evidence="3" key="1">
    <citation type="journal article" date="2023" name="Insect Mol. Biol.">
        <title>Genome sequencing provides insights into the evolution of gene families encoding plant cell wall-degrading enzymes in longhorned beetles.</title>
        <authorList>
            <person name="Shin N.R."/>
            <person name="Okamura Y."/>
            <person name="Kirsch R."/>
            <person name="Pauchet Y."/>
        </authorList>
    </citation>
    <scope>NUCLEOTIDE SEQUENCE</scope>
    <source>
        <strain evidence="3">RBIC_L_NR</strain>
    </source>
</reference>
<organism evidence="3 4">
    <name type="scientific">Rhamnusium bicolor</name>
    <dbReference type="NCBI Taxonomy" id="1586634"/>
    <lineage>
        <taxon>Eukaryota</taxon>
        <taxon>Metazoa</taxon>
        <taxon>Ecdysozoa</taxon>
        <taxon>Arthropoda</taxon>
        <taxon>Hexapoda</taxon>
        <taxon>Insecta</taxon>
        <taxon>Pterygota</taxon>
        <taxon>Neoptera</taxon>
        <taxon>Endopterygota</taxon>
        <taxon>Coleoptera</taxon>
        <taxon>Polyphaga</taxon>
        <taxon>Cucujiformia</taxon>
        <taxon>Chrysomeloidea</taxon>
        <taxon>Cerambycidae</taxon>
        <taxon>Lepturinae</taxon>
        <taxon>Rhagiini</taxon>
        <taxon>Rhamnusium</taxon>
    </lineage>
</organism>
<dbReference type="EMBL" id="JANEYF010002259">
    <property type="protein sequence ID" value="KAJ8949036.1"/>
    <property type="molecule type" value="Genomic_DNA"/>
</dbReference>